<evidence type="ECO:0000313" key="3">
    <source>
        <dbReference type="Proteomes" id="UP001140091"/>
    </source>
</evidence>
<name>A0A9W8MD83_9AGAR</name>
<reference evidence="2" key="1">
    <citation type="submission" date="2022-06" db="EMBL/GenBank/DDBJ databases">
        <title>Genome Sequence of Candolleomyces eurysporus.</title>
        <authorList>
            <person name="Buettner E."/>
        </authorList>
    </citation>
    <scope>NUCLEOTIDE SEQUENCE</scope>
    <source>
        <strain evidence="2">VTCC 930004</strain>
    </source>
</reference>
<evidence type="ECO:0000313" key="2">
    <source>
        <dbReference type="EMBL" id="KAJ2925522.1"/>
    </source>
</evidence>
<feature type="compositionally biased region" description="Basic and acidic residues" evidence="1">
    <location>
        <begin position="56"/>
        <end position="70"/>
    </location>
</feature>
<dbReference type="AlphaFoldDB" id="A0A9W8MD83"/>
<dbReference type="EMBL" id="JANBPK010001163">
    <property type="protein sequence ID" value="KAJ2925522.1"/>
    <property type="molecule type" value="Genomic_DNA"/>
</dbReference>
<feature type="compositionally biased region" description="Acidic residues" evidence="1">
    <location>
        <begin position="71"/>
        <end position="86"/>
    </location>
</feature>
<dbReference type="Proteomes" id="UP001140091">
    <property type="component" value="Unassembled WGS sequence"/>
</dbReference>
<accession>A0A9W8MD83</accession>
<proteinExistence type="predicted"/>
<gene>
    <name evidence="2" type="ORF">H1R20_g11572</name>
</gene>
<feature type="region of interest" description="Disordered" evidence="1">
    <location>
        <begin position="45"/>
        <end position="86"/>
    </location>
</feature>
<evidence type="ECO:0000256" key="1">
    <source>
        <dbReference type="SAM" id="MobiDB-lite"/>
    </source>
</evidence>
<organism evidence="2 3">
    <name type="scientific">Candolleomyces eurysporus</name>
    <dbReference type="NCBI Taxonomy" id="2828524"/>
    <lineage>
        <taxon>Eukaryota</taxon>
        <taxon>Fungi</taxon>
        <taxon>Dikarya</taxon>
        <taxon>Basidiomycota</taxon>
        <taxon>Agaricomycotina</taxon>
        <taxon>Agaricomycetes</taxon>
        <taxon>Agaricomycetidae</taxon>
        <taxon>Agaricales</taxon>
        <taxon>Agaricineae</taxon>
        <taxon>Psathyrellaceae</taxon>
        <taxon>Candolleomyces</taxon>
    </lineage>
</organism>
<feature type="non-terminal residue" evidence="2">
    <location>
        <position position="86"/>
    </location>
</feature>
<protein>
    <submittedName>
        <fullName evidence="2">Uncharacterized protein</fullName>
    </submittedName>
</protein>
<comment type="caution">
    <text evidence="2">The sequence shown here is derived from an EMBL/GenBank/DDBJ whole genome shotgun (WGS) entry which is preliminary data.</text>
</comment>
<sequence length="86" mass="9516">MARLGAGVSATAKSKEVVKKKQIVEEPVKEPEVEKKKEVLNELAEEEGKALSWGDEDIKMEETGAAGEDKLVEEEEDIAEEEEETD</sequence>
<keyword evidence="3" id="KW-1185">Reference proteome</keyword>